<protein>
    <submittedName>
        <fullName evidence="2">Aste57867_9495 protein</fullName>
    </submittedName>
</protein>
<dbReference type="EMBL" id="VJMH01005145">
    <property type="protein sequence ID" value="KAF0699945.1"/>
    <property type="molecule type" value="Genomic_DNA"/>
</dbReference>
<organism evidence="2 3">
    <name type="scientific">Aphanomyces stellatus</name>
    <dbReference type="NCBI Taxonomy" id="120398"/>
    <lineage>
        <taxon>Eukaryota</taxon>
        <taxon>Sar</taxon>
        <taxon>Stramenopiles</taxon>
        <taxon>Oomycota</taxon>
        <taxon>Saprolegniomycetes</taxon>
        <taxon>Saprolegniales</taxon>
        <taxon>Verrucalvaceae</taxon>
        <taxon>Aphanomyces</taxon>
    </lineage>
</organism>
<evidence type="ECO:0000313" key="1">
    <source>
        <dbReference type="EMBL" id="KAF0699945.1"/>
    </source>
</evidence>
<keyword evidence="3" id="KW-1185">Reference proteome</keyword>
<name>A0A485KN12_9STRA</name>
<sequence length="576" mass="64032">MDKASSKAVMMLPRDAAQVVLPDFRIDCRVVREESTAMLHFNHPWVWRRFVIQGQHLTVSDMASKILLTIDTRRCSLHPQSACMYLLQDTGKTVLTLFCPSELVFRQLDTVLQLSATTPYWVLPRQTMFQNLVDVATSIAETDKAAAYANIAPAKVAEYLAHIKPIYDHVLTLTTQPALLAYLTQLQADYLASRASATTPTHFAHTVHIHNAADYGRAKTNPQWAPAQDDFSACPTCHAPVAPDTAFGLRVAGATVRCTGCGAAFSQETIRLAGFYRDHATLVFHGQTVHMPRVAPDATYASYMQLVAETLKPLQKADRHVVTTILVVYLQRLDLVAAMARHLVFVSLICSNYAYWSDPMVLQACVVRYRQFDQLTLDDSISQPMPTIDIALVRFVQQTITRYNPPLPFYAMPSTALGRATAYAETFLLWADKFDVPYSSYPPSYEAYMASSKDWRQVLKQPFRKMKWERFHWVPSRDSRFVGVDEAAALSDVAVAVPVTDKSDTSGAVAAPTAAEFVAVIGTPLMDSRVQPPHDAILLKGQGSLYMSDPWTTYAAIDIGINLVYLLANVLDALLS</sequence>
<reference evidence="1" key="2">
    <citation type="submission" date="2019-06" db="EMBL/GenBank/DDBJ databases">
        <title>Genomics analysis of Aphanomyces spp. identifies a new class of oomycete effector associated with host adaptation.</title>
        <authorList>
            <person name="Gaulin E."/>
        </authorList>
    </citation>
    <scope>NUCLEOTIDE SEQUENCE</scope>
    <source>
        <strain evidence="1">CBS 578.67</strain>
    </source>
</reference>
<proteinExistence type="predicted"/>
<dbReference type="Proteomes" id="UP000332933">
    <property type="component" value="Unassembled WGS sequence"/>
</dbReference>
<dbReference type="EMBL" id="CAADRA010005166">
    <property type="protein sequence ID" value="VFT86374.1"/>
    <property type="molecule type" value="Genomic_DNA"/>
</dbReference>
<evidence type="ECO:0000313" key="3">
    <source>
        <dbReference type="Proteomes" id="UP000332933"/>
    </source>
</evidence>
<gene>
    <name evidence="2" type="primary">Aste57867_9495</name>
    <name evidence="1" type="ORF">As57867_009458</name>
    <name evidence="2" type="ORF">ASTE57867_9495</name>
</gene>
<reference evidence="2 3" key="1">
    <citation type="submission" date="2019-03" db="EMBL/GenBank/DDBJ databases">
        <authorList>
            <person name="Gaulin E."/>
            <person name="Dumas B."/>
        </authorList>
    </citation>
    <scope>NUCLEOTIDE SEQUENCE [LARGE SCALE GENOMIC DNA]</scope>
    <source>
        <strain evidence="2">CBS 568.67</strain>
    </source>
</reference>
<accession>A0A485KN12</accession>
<evidence type="ECO:0000313" key="2">
    <source>
        <dbReference type="EMBL" id="VFT86374.1"/>
    </source>
</evidence>
<dbReference type="AlphaFoldDB" id="A0A485KN12"/>